<keyword evidence="4" id="KW-0539">Nucleus</keyword>
<dbReference type="PROSITE" id="PS50097">
    <property type="entry name" value="BTB"/>
    <property type="match status" value="1"/>
</dbReference>
<evidence type="ECO:0000256" key="7">
    <source>
        <dbReference type="SAM" id="MobiDB-lite"/>
    </source>
</evidence>
<dbReference type="SUPFAM" id="SSF54695">
    <property type="entry name" value="POZ domain"/>
    <property type="match status" value="1"/>
</dbReference>
<evidence type="ECO:0000256" key="4">
    <source>
        <dbReference type="ARBA" id="ARBA00023242"/>
    </source>
</evidence>
<feature type="compositionally biased region" description="Pro residues" evidence="7">
    <location>
        <begin position="131"/>
        <end position="145"/>
    </location>
</feature>
<keyword evidence="10" id="KW-1185">Reference proteome</keyword>
<gene>
    <name evidence="11" type="primary">LOC108666185</name>
</gene>
<feature type="compositionally biased region" description="Low complexity" evidence="7">
    <location>
        <begin position="307"/>
        <end position="316"/>
    </location>
</feature>
<feature type="domain" description="BTB" evidence="8">
    <location>
        <begin position="32"/>
        <end position="97"/>
    </location>
</feature>
<comment type="function">
    <text evidence="5">Putative transcription factor required for axon growth and guidance in the central and peripheral nervous systems. Repels CNS axons away from the midline by promoting the expression of the midline repellent sli and its receptor robo.</text>
</comment>
<dbReference type="AlphaFoldDB" id="A0A8B7N3U0"/>
<dbReference type="GeneID" id="108666185"/>
<dbReference type="GO" id="GO:0035167">
    <property type="term" value="P:larval lymph gland hemopoiesis"/>
    <property type="evidence" value="ECO:0007669"/>
    <property type="project" value="UniProtKB-ARBA"/>
</dbReference>
<evidence type="ECO:0000256" key="5">
    <source>
        <dbReference type="ARBA" id="ARBA00037382"/>
    </source>
</evidence>
<evidence type="ECO:0000256" key="3">
    <source>
        <dbReference type="ARBA" id="ARBA00022902"/>
    </source>
</evidence>
<keyword evidence="6" id="KW-0863">Zinc-finger</keyword>
<dbReference type="OrthoDB" id="6342549at2759"/>
<dbReference type="GO" id="GO:0007526">
    <property type="term" value="P:larval somatic muscle development"/>
    <property type="evidence" value="ECO:0007669"/>
    <property type="project" value="UniProtKB-ARBA"/>
</dbReference>
<feature type="compositionally biased region" description="Pro residues" evidence="7">
    <location>
        <begin position="459"/>
        <end position="469"/>
    </location>
</feature>
<organism evidence="10 11">
    <name type="scientific">Hyalella azteca</name>
    <name type="common">Amphipod</name>
    <dbReference type="NCBI Taxonomy" id="294128"/>
    <lineage>
        <taxon>Eukaryota</taxon>
        <taxon>Metazoa</taxon>
        <taxon>Ecdysozoa</taxon>
        <taxon>Arthropoda</taxon>
        <taxon>Crustacea</taxon>
        <taxon>Multicrustacea</taxon>
        <taxon>Malacostraca</taxon>
        <taxon>Eumalacostraca</taxon>
        <taxon>Peracarida</taxon>
        <taxon>Amphipoda</taxon>
        <taxon>Senticaudata</taxon>
        <taxon>Talitrida</taxon>
        <taxon>Talitroidea</taxon>
        <taxon>Hyalellidae</taxon>
        <taxon>Hyalella</taxon>
    </lineage>
</organism>
<keyword evidence="6" id="KW-0479">Metal-binding</keyword>
<dbReference type="RefSeq" id="XP_018008501.1">
    <property type="nucleotide sequence ID" value="XM_018153012.2"/>
</dbReference>
<feature type="region of interest" description="Disordered" evidence="7">
    <location>
        <begin position="282"/>
        <end position="329"/>
    </location>
</feature>
<feature type="region of interest" description="Disordered" evidence="7">
    <location>
        <begin position="204"/>
        <end position="250"/>
    </location>
</feature>
<dbReference type="GO" id="GO:0045467">
    <property type="term" value="P:R7 cell development"/>
    <property type="evidence" value="ECO:0007669"/>
    <property type="project" value="UniProtKB-ARBA"/>
</dbReference>
<dbReference type="GO" id="GO:0016199">
    <property type="term" value="P:axon midline choice point recognition"/>
    <property type="evidence" value="ECO:0007669"/>
    <property type="project" value="UniProtKB-ARBA"/>
</dbReference>
<dbReference type="PANTHER" id="PTHR23110">
    <property type="entry name" value="BTB DOMAIN TRANSCRIPTION FACTOR"/>
    <property type="match status" value="1"/>
</dbReference>
<dbReference type="InterPro" id="IPR008598">
    <property type="entry name" value="Di19_Zn-bd"/>
</dbReference>
<feature type="domain" description="C2H2-type" evidence="9">
    <location>
        <begin position="366"/>
        <end position="394"/>
    </location>
</feature>
<dbReference type="InterPro" id="IPR051095">
    <property type="entry name" value="Dros_DevTransReg"/>
</dbReference>
<evidence type="ECO:0000259" key="9">
    <source>
        <dbReference type="PROSITE" id="PS50157"/>
    </source>
</evidence>
<evidence type="ECO:0000256" key="2">
    <source>
        <dbReference type="ARBA" id="ARBA00022782"/>
    </source>
</evidence>
<dbReference type="Pfam" id="PF05605">
    <property type="entry name" value="zf-Di19"/>
    <property type="match status" value="1"/>
</dbReference>
<feature type="compositionally biased region" description="Basic and acidic residues" evidence="7">
    <location>
        <begin position="116"/>
        <end position="125"/>
    </location>
</feature>
<reference evidence="11" key="1">
    <citation type="submission" date="2025-08" db="UniProtKB">
        <authorList>
            <consortium name="RefSeq"/>
        </authorList>
    </citation>
    <scope>IDENTIFICATION</scope>
    <source>
        <tissue evidence="11">Whole organism</tissue>
    </source>
</reference>
<dbReference type="SUPFAM" id="SSF57667">
    <property type="entry name" value="beta-beta-alpha zinc fingers"/>
    <property type="match status" value="1"/>
</dbReference>
<accession>A0A8B7N3U0</accession>
<dbReference type="Gene3D" id="3.30.160.60">
    <property type="entry name" value="Classic Zinc Finger"/>
    <property type="match status" value="1"/>
</dbReference>
<sequence length="501" mass="54445">MGADQQFCLRWNNFHTNITSAFESLRDDEDFVDITLACEGRQIKAHKMVLSACSPYFRSLLRGNPCQHPIVFLKDVTFANLSSILDFMYHGEVNVSHNELATFLKTAEALRVRGLAEDDNKRDGDSCAEPSSPPPPRDPPEPCSPGRPDEGGGGVVEFSDPPDVQPSKRRRSGSIADDASGPTQVLPDNVKNEPEEYINDDEDMLAQQQQQQQQQHLSSDDIKMDGFSSSAEDAGAEYLGGGETSRSNATMQQLQDSFSPFIPGMSVQSSAASSFLSHPAAVSSADHGRGHPPFSLEGVQGLPPGISALPGPSLPQSGGGGQDSSAQGCVSGGSRWQCPMCHKLLSTRSNLKIHVADKHSTLQHAFPCPVCGNIYKTRNSLHNHLSIRHRGVRMPRHPGVPAASRPRYESPRVVHTSEFSRPEPLHAMLGRTPVQSSSMPLELTTSRTHAPLPYISPSSDPPHPPPPHLASPTTVTHPSRALIHPREDLLPRRHHRTPPTS</sequence>
<evidence type="ECO:0000256" key="6">
    <source>
        <dbReference type="PROSITE-ProRule" id="PRU00042"/>
    </source>
</evidence>
<dbReference type="GO" id="GO:0005634">
    <property type="term" value="C:nucleus"/>
    <property type="evidence" value="ECO:0007669"/>
    <property type="project" value="TreeGrafter"/>
</dbReference>
<evidence type="ECO:0000256" key="1">
    <source>
        <dbReference type="ARBA" id="ARBA00022473"/>
    </source>
</evidence>
<dbReference type="Pfam" id="PF00651">
    <property type="entry name" value="BTB"/>
    <property type="match status" value="1"/>
</dbReference>
<evidence type="ECO:0000313" key="10">
    <source>
        <dbReference type="Proteomes" id="UP000694843"/>
    </source>
</evidence>
<dbReference type="GO" id="GO:0007464">
    <property type="term" value="P:R3/R4 cell fate commitment"/>
    <property type="evidence" value="ECO:0007669"/>
    <property type="project" value="UniProtKB-ARBA"/>
</dbReference>
<dbReference type="GO" id="GO:0048813">
    <property type="term" value="P:dendrite morphogenesis"/>
    <property type="evidence" value="ECO:0007669"/>
    <property type="project" value="UniProtKB-ARBA"/>
</dbReference>
<feature type="domain" description="C2H2-type" evidence="9">
    <location>
        <begin position="336"/>
        <end position="364"/>
    </location>
</feature>
<dbReference type="PROSITE" id="PS50157">
    <property type="entry name" value="ZINC_FINGER_C2H2_2"/>
    <property type="match status" value="2"/>
</dbReference>
<dbReference type="CDD" id="cd18315">
    <property type="entry name" value="BTB_POZ_BAB-like"/>
    <property type="match status" value="1"/>
</dbReference>
<feature type="compositionally biased region" description="Basic residues" evidence="7">
    <location>
        <begin position="492"/>
        <end position="501"/>
    </location>
</feature>
<dbReference type="Proteomes" id="UP000694843">
    <property type="component" value="Unplaced"/>
</dbReference>
<dbReference type="InterPro" id="IPR036236">
    <property type="entry name" value="Znf_C2H2_sf"/>
</dbReference>
<dbReference type="Gene3D" id="3.30.710.10">
    <property type="entry name" value="Potassium Channel Kv1.1, Chain A"/>
    <property type="match status" value="1"/>
</dbReference>
<dbReference type="GO" id="GO:0006357">
    <property type="term" value="P:regulation of transcription by RNA polymerase II"/>
    <property type="evidence" value="ECO:0007669"/>
    <property type="project" value="TreeGrafter"/>
</dbReference>
<name>A0A8B7N3U0_HYAAZ</name>
<dbReference type="SMART" id="SM00355">
    <property type="entry name" value="ZnF_C2H2"/>
    <property type="match status" value="2"/>
</dbReference>
<feature type="region of interest" description="Disordered" evidence="7">
    <location>
        <begin position="116"/>
        <end position="190"/>
    </location>
</feature>
<dbReference type="GO" id="GO:0008406">
    <property type="term" value="P:gonad development"/>
    <property type="evidence" value="ECO:0007669"/>
    <property type="project" value="UniProtKB-ARBA"/>
</dbReference>
<keyword evidence="2" id="KW-0221">Differentiation</keyword>
<dbReference type="GO" id="GO:0008270">
    <property type="term" value="F:zinc ion binding"/>
    <property type="evidence" value="ECO:0007669"/>
    <property type="project" value="UniProtKB-KW"/>
</dbReference>
<dbReference type="PROSITE" id="PS00028">
    <property type="entry name" value="ZINC_FINGER_C2H2_1"/>
    <property type="match status" value="2"/>
</dbReference>
<dbReference type="SMART" id="SM00225">
    <property type="entry name" value="BTB"/>
    <property type="match status" value="1"/>
</dbReference>
<evidence type="ECO:0000259" key="8">
    <source>
        <dbReference type="PROSITE" id="PS50097"/>
    </source>
</evidence>
<proteinExistence type="predicted"/>
<dbReference type="InterPro" id="IPR013087">
    <property type="entry name" value="Znf_C2H2_type"/>
</dbReference>
<dbReference type="InterPro" id="IPR011333">
    <property type="entry name" value="SKP1/BTB/POZ_sf"/>
</dbReference>
<dbReference type="InterPro" id="IPR000210">
    <property type="entry name" value="BTB/POZ_dom"/>
</dbReference>
<feature type="region of interest" description="Disordered" evidence="7">
    <location>
        <begin position="449"/>
        <end position="501"/>
    </location>
</feature>
<keyword evidence="3" id="KW-0524">Neurogenesis</keyword>
<protein>
    <submittedName>
        <fullName evidence="11">Broad-complex core protein isoforms 1/2/3/4/5 isoform X4</fullName>
    </submittedName>
</protein>
<evidence type="ECO:0000313" key="11">
    <source>
        <dbReference type="RefSeq" id="XP_018008501.1"/>
    </source>
</evidence>
<keyword evidence="1" id="KW-0217">Developmental protein</keyword>
<dbReference type="PANTHER" id="PTHR23110:SF111">
    <property type="entry name" value="LONGITUDINALS LACKING PROTEIN, ISOFORMS F_I_K_T"/>
    <property type="match status" value="1"/>
</dbReference>
<keyword evidence="6" id="KW-0862">Zinc</keyword>
<dbReference type="GO" id="GO:0045476">
    <property type="term" value="P:nurse cell apoptotic process"/>
    <property type="evidence" value="ECO:0007669"/>
    <property type="project" value="UniProtKB-ARBA"/>
</dbReference>